<gene>
    <name evidence="3" type="ORF">LARV_03220</name>
</gene>
<dbReference type="AlphaFoldDB" id="A0A0S7BNU9"/>
<accession>A0A0S7BNU9</accession>
<evidence type="ECO:0000313" key="3">
    <source>
        <dbReference type="EMBL" id="GAP15434.1"/>
    </source>
</evidence>
<proteinExistence type="predicted"/>
<dbReference type="STRING" id="360412.LARV_03220"/>
<sequence length="768" mass="83827">MFDLLFNPLSLAAGQEQTSLPGLFISQSPRKASRNRSGDILLILLGLDGNSPLPAPALENLLLQTAEVYYRSQHSVTAGLREAADSLNEFLLNRNLKSAREGLQAAGRLTLLSIHHDQVLLAQAGPTRSFVVSNSGVEEFSDTSIGRGLGLSRTTTLRFYQPNFEPGDLLLVSPNPPATWIPATLASINKLGSEALRRRLVAQSGPDLQAVILQVQPGRGDVRPLRKLAPQSADAVESNPIPSSAPAVSMPSQPFESLEPIAPIAREEFIPPEAVELPAEQPRVPQTPPAPAERKPPQPSSATHEPAFTPRPTRTRRSAGQAQTLNPETRRRLAKAWKGYGAFKSRIGQGLKTFAKRVLPGNGEPGGLSTSSMLFIALIIPLVVVALAMTVYFRSGRSEQHTAYLEQAQKFIQQASQQNDAALQRASWEQALYWVKQAENYGQTEESLAYRKQVQAALDSMDGISRLELQPALAGGFGTPVNITRIVTSNTDLYLLDSSQGRILRLFMTGQGYEVDSEFDCSPGEKGSVIIRPLVDLVAVPLTNSYKATVMGIDDTGNLLLCGPGVTASNQTTLTPPDNGWGKIVAIAYSQNVLYVLDSVNNAVWRYDGTDLVFPDMPRLFFDREVPVMADATDLTVYQDDLYVLHQSGQMSRCTYSNFDFSPTRCTDPAPYEDSRSGRDSNPTSFSDAQFLQLQVTQPPEASLYILDSKKGPAIYQFSLQLYLAKVMRPAVNSDFSLPEQDVTAFAITPSRLTVLAFGNQLYYATLP</sequence>
<keyword evidence="4" id="KW-1185">Reference proteome</keyword>
<feature type="transmembrane region" description="Helical" evidence="2">
    <location>
        <begin position="373"/>
        <end position="393"/>
    </location>
</feature>
<evidence type="ECO:0000256" key="2">
    <source>
        <dbReference type="SAM" id="Phobius"/>
    </source>
</evidence>
<organism evidence="3">
    <name type="scientific">Longilinea arvoryzae</name>
    <dbReference type="NCBI Taxonomy" id="360412"/>
    <lineage>
        <taxon>Bacteria</taxon>
        <taxon>Bacillati</taxon>
        <taxon>Chloroflexota</taxon>
        <taxon>Anaerolineae</taxon>
        <taxon>Anaerolineales</taxon>
        <taxon>Anaerolineaceae</taxon>
        <taxon>Longilinea</taxon>
    </lineage>
</organism>
<dbReference type="Proteomes" id="UP000055060">
    <property type="component" value="Unassembled WGS sequence"/>
</dbReference>
<evidence type="ECO:0008006" key="5">
    <source>
        <dbReference type="Google" id="ProtNLM"/>
    </source>
</evidence>
<feature type="region of interest" description="Disordered" evidence="1">
    <location>
        <begin position="280"/>
        <end position="330"/>
    </location>
</feature>
<dbReference type="RefSeq" id="WP_075074614.1">
    <property type="nucleotide sequence ID" value="NZ_DF967972.1"/>
</dbReference>
<keyword evidence="2" id="KW-0812">Transmembrane</keyword>
<evidence type="ECO:0000313" key="4">
    <source>
        <dbReference type="Proteomes" id="UP000055060"/>
    </source>
</evidence>
<protein>
    <recommendedName>
        <fullName evidence="5">PPM-type phosphatase domain-containing protein</fullName>
    </recommendedName>
</protein>
<dbReference type="EMBL" id="DF967972">
    <property type="protein sequence ID" value="GAP15434.1"/>
    <property type="molecule type" value="Genomic_DNA"/>
</dbReference>
<keyword evidence="2" id="KW-1133">Transmembrane helix</keyword>
<keyword evidence="2" id="KW-0472">Membrane</keyword>
<feature type="compositionally biased region" description="Polar residues" evidence="1">
    <location>
        <begin position="318"/>
        <end position="327"/>
    </location>
</feature>
<dbReference type="OrthoDB" id="152683at2"/>
<name>A0A0S7BNU9_9CHLR</name>
<evidence type="ECO:0000256" key="1">
    <source>
        <dbReference type="SAM" id="MobiDB-lite"/>
    </source>
</evidence>
<reference evidence="3" key="1">
    <citation type="submission" date="2015-07" db="EMBL/GenBank/DDBJ databases">
        <title>Draft Genome Sequences of Anaerolinea thermolimosa IMO-1, Bellilinea caldifistulae GOMI-1, Leptolinea tardivitalis YMTK-2, Levilinea saccharolytica KIBI-1,Longilinea arvoryzae KOME-1, Previously Described as Members of the Anaerolineaceae (Chloroflexi).</title>
        <authorList>
            <person name="Sekiguchi Y."/>
            <person name="Ohashi A."/>
            <person name="Matsuura N."/>
            <person name="Tourlousse M.D."/>
        </authorList>
    </citation>
    <scope>NUCLEOTIDE SEQUENCE [LARGE SCALE GENOMIC DNA]</scope>
    <source>
        <strain evidence="3">KOME-1</strain>
    </source>
</reference>
<feature type="region of interest" description="Disordered" evidence="1">
    <location>
        <begin position="222"/>
        <end position="254"/>
    </location>
</feature>